<organism evidence="3 4">
    <name type="scientific">Puccinia coronata f. sp. avenae</name>
    <dbReference type="NCBI Taxonomy" id="200324"/>
    <lineage>
        <taxon>Eukaryota</taxon>
        <taxon>Fungi</taxon>
        <taxon>Dikarya</taxon>
        <taxon>Basidiomycota</taxon>
        <taxon>Pucciniomycotina</taxon>
        <taxon>Pucciniomycetes</taxon>
        <taxon>Pucciniales</taxon>
        <taxon>Pucciniaceae</taxon>
        <taxon>Puccinia</taxon>
    </lineage>
</organism>
<evidence type="ECO:0000256" key="2">
    <source>
        <dbReference type="SAM" id="SignalP"/>
    </source>
</evidence>
<feature type="region of interest" description="Disordered" evidence="1">
    <location>
        <begin position="312"/>
        <end position="336"/>
    </location>
</feature>
<comment type="caution">
    <text evidence="3">The sequence shown here is derived from an EMBL/GenBank/DDBJ whole genome shotgun (WGS) entry which is preliminary data.</text>
</comment>
<accession>A0A2N5UB50</accession>
<gene>
    <name evidence="3" type="ORF">PCASD_14241</name>
</gene>
<evidence type="ECO:0000313" key="3">
    <source>
        <dbReference type="EMBL" id="PLW34965.1"/>
    </source>
</evidence>
<dbReference type="EMBL" id="PGCI01000187">
    <property type="protein sequence ID" value="PLW34965.1"/>
    <property type="molecule type" value="Genomic_DNA"/>
</dbReference>
<feature type="signal peptide" evidence="2">
    <location>
        <begin position="1"/>
        <end position="23"/>
    </location>
</feature>
<keyword evidence="2" id="KW-0732">Signal</keyword>
<protein>
    <submittedName>
        <fullName evidence="3">Uncharacterized protein</fullName>
    </submittedName>
</protein>
<feature type="region of interest" description="Disordered" evidence="1">
    <location>
        <begin position="34"/>
        <end position="59"/>
    </location>
</feature>
<proteinExistence type="predicted"/>
<dbReference type="Proteomes" id="UP000235392">
    <property type="component" value="Unassembled WGS sequence"/>
</dbReference>
<sequence length="779" mass="88556">MFTCSLKLGFISHLLWLVAHVSAPPSIWENGAYEAADTPGTSSLSSNSPGLQHPSEKYSWDLNHEPDLIPNPAFFHVLLDPTLTLPLTLLGKRKPDLGSPFSPNPRPTHRTPSKPRDAPGSTASTSILSHVNQDDHILQSIAKKHQYHHRHDSSKISGSDSTPTPITDAPLFPMGFGASTFSEPNLMPTNQVHESHPWTIAQLNAPDELPLMPSSNSKDSQEFAKLSPSGIRSNKPDWLAPNRNHEKYLRTETWIDALDHDLSFISSSHGGHSQELNKLSSSKILTSEPDLTALNQFHETHARTDALDKLPLISSTSGHDGNQGHYKPSTSEVSSQKALDYTNRKPAGHQNSMGENIWSLLSHLKEKHSYFLTDNRNVPTKILSNHIVAIRGIFSEKNVDNIPDYSSWVQSHQGKFKKRSHQSLIGIYTYLIKWVYKLHEHILNNLNIKTDVNYAQQTKMLDWITYQLSLPLNVGPSHQVQLPSIKLHLFEYLSVDKPNDQCTFWTAYLLIQSFKDNYPEIYSAWAKRPFEILDGSRTITDFEERNSILLQIAMKKRELENLPDSVEYPGNNELISSSVTEFEQECNRLPLKVQGMQYGSNHPKLPLCMFSLHIVSGLEDYGLVRVMMPNGKPLQPSRMRAKFKKFLEAIDDINRYVLQSFKLEEEEINKRRKEVFDWLIGIILTRKNQLIPINGALQLNRRNLAPWDDPSYGRQDLFTPAQLNLIQHFSLELNPERLQQHAAFVLTSWYQVSRPHDFNLLNQIPSPKSLDDILSTLPR</sequence>
<feature type="compositionally biased region" description="Polar residues" evidence="1">
    <location>
        <begin position="39"/>
        <end position="50"/>
    </location>
</feature>
<dbReference type="AlphaFoldDB" id="A0A2N5UB50"/>
<feature type="region of interest" description="Disordered" evidence="1">
    <location>
        <begin position="144"/>
        <end position="168"/>
    </location>
</feature>
<evidence type="ECO:0000313" key="4">
    <source>
        <dbReference type="Proteomes" id="UP000235392"/>
    </source>
</evidence>
<reference evidence="3 4" key="1">
    <citation type="submission" date="2017-11" db="EMBL/GenBank/DDBJ databases">
        <title>De novo assembly and phasing of dikaryotic genomes from two isolates of Puccinia coronata f. sp. avenae, the causal agent of oat crown rust.</title>
        <authorList>
            <person name="Miller M.E."/>
            <person name="Zhang Y."/>
            <person name="Omidvar V."/>
            <person name="Sperschneider J."/>
            <person name="Schwessinger B."/>
            <person name="Raley C."/>
            <person name="Palmer J.M."/>
            <person name="Garnica D."/>
            <person name="Upadhyaya N."/>
            <person name="Rathjen J."/>
            <person name="Taylor J.M."/>
            <person name="Park R.F."/>
            <person name="Dodds P.N."/>
            <person name="Hirsch C.D."/>
            <person name="Kianian S.F."/>
            <person name="Figueroa M."/>
        </authorList>
    </citation>
    <scope>NUCLEOTIDE SEQUENCE [LARGE SCALE GENOMIC DNA]</scope>
    <source>
        <strain evidence="3">12SD80</strain>
    </source>
</reference>
<name>A0A2N5UB50_9BASI</name>
<feature type="region of interest" description="Disordered" evidence="1">
    <location>
        <begin position="94"/>
        <end position="125"/>
    </location>
</feature>
<feature type="compositionally biased region" description="Polar residues" evidence="1">
    <location>
        <begin position="155"/>
        <end position="165"/>
    </location>
</feature>
<evidence type="ECO:0000256" key="1">
    <source>
        <dbReference type="SAM" id="MobiDB-lite"/>
    </source>
</evidence>
<feature type="chain" id="PRO_5014743152" evidence="2">
    <location>
        <begin position="24"/>
        <end position="779"/>
    </location>
</feature>